<organism evidence="3 4">
    <name type="scientific">Falsiroseomonas bella</name>
    <dbReference type="NCBI Taxonomy" id="2184016"/>
    <lineage>
        <taxon>Bacteria</taxon>
        <taxon>Pseudomonadati</taxon>
        <taxon>Pseudomonadota</taxon>
        <taxon>Alphaproteobacteria</taxon>
        <taxon>Acetobacterales</taxon>
        <taxon>Roseomonadaceae</taxon>
        <taxon>Falsiroseomonas</taxon>
    </lineage>
</organism>
<accession>A0A317F770</accession>
<sequence>MPPEEKRRQIVGILLVLASCASFAMSPSAARFAFEAGGNTLTVATLRAAVGVVLIALLLAATRESFRLPAAALRPSLAAGALSAIVSYGFVGAVAFIPVGLALLVFFTHPLLIAALWHWQGKERFTLRKLGLALVVLAGLGLAIGTAFDGLDPRGILLAALASVAVTGMIAFSARARQLAGSAPINLLVALVSAGLTGGLTTALGAWAFPAGTIGWLGVLGAGLGTTLGLLMFLASFRYVSPVRATMLSNVEPVFGILIAMALLGEWLTPLQWGGVALVVAGLVLFEMPAKQRN</sequence>
<dbReference type="EMBL" id="QGNA01000005">
    <property type="protein sequence ID" value="PWS34884.1"/>
    <property type="molecule type" value="Genomic_DNA"/>
</dbReference>
<feature type="transmembrane region" description="Helical" evidence="1">
    <location>
        <begin position="247"/>
        <end position="265"/>
    </location>
</feature>
<dbReference type="PANTHER" id="PTHR22911">
    <property type="entry name" value="ACYL-MALONYL CONDENSING ENZYME-RELATED"/>
    <property type="match status" value="1"/>
</dbReference>
<feature type="transmembrane region" description="Helical" evidence="1">
    <location>
        <begin position="72"/>
        <end position="90"/>
    </location>
</feature>
<proteinExistence type="predicted"/>
<dbReference type="InterPro" id="IPR000620">
    <property type="entry name" value="EamA_dom"/>
</dbReference>
<comment type="caution">
    <text evidence="3">The sequence shown here is derived from an EMBL/GenBank/DDBJ whole genome shotgun (WGS) entry which is preliminary data.</text>
</comment>
<feature type="transmembrane region" description="Helical" evidence="1">
    <location>
        <begin position="96"/>
        <end position="118"/>
    </location>
</feature>
<dbReference type="RefSeq" id="WP_109872525.1">
    <property type="nucleotide sequence ID" value="NZ_QGNA01000005.1"/>
</dbReference>
<dbReference type="OrthoDB" id="8477938at2"/>
<keyword evidence="1" id="KW-1133">Transmembrane helix</keyword>
<dbReference type="Proteomes" id="UP000245765">
    <property type="component" value="Unassembled WGS sequence"/>
</dbReference>
<protein>
    <recommendedName>
        <fullName evidence="2">EamA domain-containing protein</fullName>
    </recommendedName>
</protein>
<keyword evidence="1" id="KW-0812">Transmembrane</keyword>
<evidence type="ECO:0000313" key="3">
    <source>
        <dbReference type="EMBL" id="PWS34884.1"/>
    </source>
</evidence>
<feature type="transmembrane region" description="Helical" evidence="1">
    <location>
        <begin position="130"/>
        <end position="148"/>
    </location>
</feature>
<dbReference type="AlphaFoldDB" id="A0A317F770"/>
<dbReference type="InterPro" id="IPR037185">
    <property type="entry name" value="EmrE-like"/>
</dbReference>
<feature type="domain" description="EamA" evidence="2">
    <location>
        <begin position="11"/>
        <end position="143"/>
    </location>
</feature>
<feature type="transmembrane region" description="Helical" evidence="1">
    <location>
        <begin position="185"/>
        <end position="208"/>
    </location>
</feature>
<feature type="transmembrane region" description="Helical" evidence="1">
    <location>
        <begin position="271"/>
        <end position="290"/>
    </location>
</feature>
<evidence type="ECO:0000259" key="2">
    <source>
        <dbReference type="Pfam" id="PF00892"/>
    </source>
</evidence>
<feature type="transmembrane region" description="Helical" evidence="1">
    <location>
        <begin position="214"/>
        <end position="235"/>
    </location>
</feature>
<name>A0A317F770_9PROT</name>
<feature type="transmembrane region" description="Helical" evidence="1">
    <location>
        <begin position="43"/>
        <end position="60"/>
    </location>
</feature>
<feature type="transmembrane region" description="Helical" evidence="1">
    <location>
        <begin position="154"/>
        <end position="173"/>
    </location>
</feature>
<dbReference type="Pfam" id="PF00892">
    <property type="entry name" value="EamA"/>
    <property type="match status" value="2"/>
</dbReference>
<evidence type="ECO:0000256" key="1">
    <source>
        <dbReference type="SAM" id="Phobius"/>
    </source>
</evidence>
<keyword evidence="1" id="KW-0472">Membrane</keyword>
<dbReference type="GO" id="GO:0016020">
    <property type="term" value="C:membrane"/>
    <property type="evidence" value="ECO:0007669"/>
    <property type="project" value="InterPro"/>
</dbReference>
<keyword evidence="4" id="KW-1185">Reference proteome</keyword>
<gene>
    <name evidence="3" type="ORF">DFH01_21270</name>
</gene>
<dbReference type="SUPFAM" id="SSF103481">
    <property type="entry name" value="Multidrug resistance efflux transporter EmrE"/>
    <property type="match status" value="2"/>
</dbReference>
<dbReference type="PANTHER" id="PTHR22911:SF79">
    <property type="entry name" value="MOBA-LIKE NTP TRANSFERASE DOMAIN-CONTAINING PROTEIN"/>
    <property type="match status" value="1"/>
</dbReference>
<feature type="domain" description="EamA" evidence="2">
    <location>
        <begin position="154"/>
        <end position="286"/>
    </location>
</feature>
<evidence type="ECO:0000313" key="4">
    <source>
        <dbReference type="Proteomes" id="UP000245765"/>
    </source>
</evidence>
<reference evidence="4" key="1">
    <citation type="submission" date="2018-05" db="EMBL/GenBank/DDBJ databases">
        <authorList>
            <person name="Du Z."/>
            <person name="Wang X."/>
        </authorList>
    </citation>
    <scope>NUCLEOTIDE SEQUENCE [LARGE SCALE GENOMIC DNA]</scope>
    <source>
        <strain evidence="4">CQN31</strain>
    </source>
</reference>
<dbReference type="PROSITE" id="PS51257">
    <property type="entry name" value="PROKAR_LIPOPROTEIN"/>
    <property type="match status" value="1"/>
</dbReference>